<evidence type="ECO:0000256" key="1">
    <source>
        <dbReference type="ARBA" id="ARBA00023110"/>
    </source>
</evidence>
<comment type="function">
    <text evidence="3">PPIases accelerate the folding of proteins. It catalyzes the cis-trans isomerization of proline imidic peptide bonds in oligopeptides.</text>
</comment>
<dbReference type="GO" id="GO:0003755">
    <property type="term" value="F:peptidyl-prolyl cis-trans isomerase activity"/>
    <property type="evidence" value="ECO:0007669"/>
    <property type="project" value="UniProtKB-UniRule"/>
</dbReference>
<keyword evidence="7" id="KW-1185">Reference proteome</keyword>
<feature type="chain" id="PRO_5035337348" description="Peptidyl-prolyl cis-trans isomerase" evidence="3">
    <location>
        <begin position="21"/>
        <end position="263"/>
    </location>
</feature>
<comment type="catalytic activity">
    <reaction evidence="3">
        <text>[protein]-peptidylproline (omega=180) = [protein]-peptidylproline (omega=0)</text>
        <dbReference type="Rhea" id="RHEA:16237"/>
        <dbReference type="Rhea" id="RHEA-COMP:10747"/>
        <dbReference type="Rhea" id="RHEA-COMP:10748"/>
        <dbReference type="ChEBI" id="CHEBI:83833"/>
        <dbReference type="ChEBI" id="CHEBI:83834"/>
        <dbReference type="EC" id="5.2.1.8"/>
    </reaction>
</comment>
<comment type="caution">
    <text evidence="6">The sequence shown here is derived from an EMBL/GenBank/DDBJ whole genome shotgun (WGS) entry which is preliminary data.</text>
</comment>
<feature type="signal peptide" evidence="3">
    <location>
        <begin position="1"/>
        <end position="20"/>
    </location>
</feature>
<sequence>MRLKVSKFLVVLLMVGALMLGGCSTQQVSSNSSPTSTATQTSTTTTTTEATSVSATTSESNPVMKDLPRLEGKATVVMTVKGSPITIEVDGTNAPITAGNFVDLVQKGVYDGLVFHRVVREPQPFVVQGGDPQSKDPKFPANRLGTGGYIEPKTGNQRYIPLEIKPKGEASPIYGKTFQEAGVTKPPQLQHKQGAIAMARSQQPDSASSQFYFALADLEFLDGNYAVFGYVTQGFDVVNKIQQGDRIDSAKVTQGAENLKTPG</sequence>
<dbReference type="PROSITE" id="PS50072">
    <property type="entry name" value="CSA_PPIASE_2"/>
    <property type="match status" value="1"/>
</dbReference>
<evidence type="ECO:0000313" key="7">
    <source>
        <dbReference type="Proteomes" id="UP000632766"/>
    </source>
</evidence>
<dbReference type="InterPro" id="IPR002130">
    <property type="entry name" value="Cyclophilin-type_PPIase_dom"/>
</dbReference>
<evidence type="ECO:0000259" key="5">
    <source>
        <dbReference type="PROSITE" id="PS50072"/>
    </source>
</evidence>
<dbReference type="EMBL" id="JAECZC010000108">
    <property type="protein sequence ID" value="MBH8566953.1"/>
    <property type="molecule type" value="Genomic_DNA"/>
</dbReference>
<dbReference type="PROSITE" id="PS51257">
    <property type="entry name" value="PROKAR_LIPOPROTEIN"/>
    <property type="match status" value="1"/>
</dbReference>
<dbReference type="Pfam" id="PF00160">
    <property type="entry name" value="Pro_isomerase"/>
    <property type="match status" value="1"/>
</dbReference>
<dbReference type="CDD" id="cd01924">
    <property type="entry name" value="cyclophilin_TLP40_like"/>
    <property type="match status" value="1"/>
</dbReference>
<feature type="domain" description="PPIase cyclophilin-type" evidence="5">
    <location>
        <begin position="85"/>
        <end position="263"/>
    </location>
</feature>
<dbReference type="PANTHER" id="PTHR43246">
    <property type="entry name" value="PEPTIDYL-PROLYL CIS-TRANS ISOMERASE CYP38, CHLOROPLASTIC"/>
    <property type="match status" value="1"/>
</dbReference>
<dbReference type="PRINTS" id="PR00153">
    <property type="entry name" value="CSAPPISMRASE"/>
</dbReference>
<dbReference type="InterPro" id="IPR044665">
    <property type="entry name" value="E_coli_cyclophilin_A-like"/>
</dbReference>
<organism evidence="6 7">
    <name type="scientific">Amazonocrinis nigriterrae CENA67</name>
    <dbReference type="NCBI Taxonomy" id="2794033"/>
    <lineage>
        <taxon>Bacteria</taxon>
        <taxon>Bacillati</taxon>
        <taxon>Cyanobacteriota</taxon>
        <taxon>Cyanophyceae</taxon>
        <taxon>Nostocales</taxon>
        <taxon>Nostocaceae</taxon>
        <taxon>Amazonocrinis</taxon>
        <taxon>Amazonocrinis nigriterrae</taxon>
    </lineage>
</organism>
<dbReference type="InterPro" id="IPR029000">
    <property type="entry name" value="Cyclophilin-like_dom_sf"/>
</dbReference>
<dbReference type="RefSeq" id="WP_198128684.1">
    <property type="nucleotide sequence ID" value="NZ_JAECZC010000108.1"/>
</dbReference>
<dbReference type="AlphaFoldDB" id="A0A8J7HVU6"/>
<dbReference type="SUPFAM" id="SSF50891">
    <property type="entry name" value="Cyclophilin-like"/>
    <property type="match status" value="1"/>
</dbReference>
<protein>
    <recommendedName>
        <fullName evidence="3">Peptidyl-prolyl cis-trans isomerase</fullName>
        <shortName evidence="3">PPIase</shortName>
        <ecNumber evidence="3">5.2.1.8</ecNumber>
    </recommendedName>
</protein>
<proteinExistence type="inferred from homology"/>
<evidence type="ECO:0000313" key="6">
    <source>
        <dbReference type="EMBL" id="MBH8566953.1"/>
    </source>
</evidence>
<evidence type="ECO:0000256" key="3">
    <source>
        <dbReference type="RuleBase" id="RU363019"/>
    </source>
</evidence>
<gene>
    <name evidence="6" type="ORF">I8748_33220</name>
</gene>
<dbReference type="Gene3D" id="2.40.100.10">
    <property type="entry name" value="Cyclophilin-like"/>
    <property type="match status" value="1"/>
</dbReference>
<name>A0A8J7HVU6_9NOST</name>
<dbReference type="EC" id="5.2.1.8" evidence="3"/>
<evidence type="ECO:0000256" key="2">
    <source>
        <dbReference type="ARBA" id="ARBA00023235"/>
    </source>
</evidence>
<dbReference type="Proteomes" id="UP000632766">
    <property type="component" value="Unassembled WGS sequence"/>
</dbReference>
<feature type="region of interest" description="Disordered" evidence="4">
    <location>
        <begin position="26"/>
        <end position="65"/>
    </location>
</feature>
<feature type="region of interest" description="Disordered" evidence="4">
    <location>
        <begin position="126"/>
        <end position="150"/>
    </location>
</feature>
<keyword evidence="2 3" id="KW-0413">Isomerase</keyword>
<comment type="similarity">
    <text evidence="3">Belongs to the cyclophilin-type PPIase family.</text>
</comment>
<keyword evidence="1 3" id="KW-0697">Rotamase</keyword>
<accession>A0A8J7HVU6</accession>
<reference evidence="6 7" key="1">
    <citation type="journal article" date="2021" name="Int. J. Syst. Evol. Microbiol.">
        <title>Amazonocrinis nigriterrae gen. nov., sp. nov., Atlanticothrix silvestris gen. nov., sp. nov. and Dendronalium phyllosphericum gen. nov., sp. nov., nostocacean cyanobacteria from Brazilian environments.</title>
        <authorList>
            <person name="Alvarenga D.O."/>
            <person name="Andreote A.P.D."/>
            <person name="Branco L.H.Z."/>
            <person name="Delbaje E."/>
            <person name="Cruz R.B."/>
            <person name="Varani A.M."/>
            <person name="Fiore M.F."/>
        </authorList>
    </citation>
    <scope>NUCLEOTIDE SEQUENCE [LARGE SCALE GENOMIC DNA]</scope>
    <source>
        <strain evidence="6 7">CENA67</strain>
    </source>
</reference>
<evidence type="ECO:0000256" key="4">
    <source>
        <dbReference type="SAM" id="MobiDB-lite"/>
    </source>
</evidence>
<feature type="compositionally biased region" description="Low complexity" evidence="4">
    <location>
        <begin position="26"/>
        <end position="61"/>
    </location>
</feature>
<keyword evidence="3" id="KW-0732">Signal</keyword>